<evidence type="ECO:0000313" key="4">
    <source>
        <dbReference type="EMBL" id="RRT56972.1"/>
    </source>
</evidence>
<dbReference type="PANTHER" id="PTHR31096:SF22">
    <property type="entry name" value="ACT DOMAIN-CONTAINING PROTEIN ACR4"/>
    <property type="match status" value="1"/>
</dbReference>
<comment type="function">
    <text evidence="2">Binds amino acids.</text>
</comment>
<evidence type="ECO:0000313" key="5">
    <source>
        <dbReference type="Proteomes" id="UP000287651"/>
    </source>
</evidence>
<dbReference type="AlphaFoldDB" id="A0A426YZ23"/>
<reference evidence="4 5" key="1">
    <citation type="journal article" date="2014" name="Agronomy (Basel)">
        <title>A Draft Genome Sequence for Ensete ventricosum, the Drought-Tolerant Tree Against Hunger.</title>
        <authorList>
            <person name="Harrison J."/>
            <person name="Moore K.A."/>
            <person name="Paszkiewicz K."/>
            <person name="Jones T."/>
            <person name="Grant M."/>
            <person name="Ambacheew D."/>
            <person name="Muzemil S."/>
            <person name="Studholme D.J."/>
        </authorList>
    </citation>
    <scope>NUCLEOTIDE SEQUENCE [LARGE SCALE GENOMIC DNA]</scope>
</reference>
<dbReference type="InterPro" id="IPR040217">
    <property type="entry name" value="ACR1-12"/>
</dbReference>
<dbReference type="EMBL" id="AMZH03009383">
    <property type="protein sequence ID" value="RRT56972.1"/>
    <property type="molecule type" value="Genomic_DNA"/>
</dbReference>
<dbReference type="InterPro" id="IPR002912">
    <property type="entry name" value="ACT_dom"/>
</dbReference>
<dbReference type="Gene3D" id="3.30.70.260">
    <property type="match status" value="1"/>
</dbReference>
<evidence type="ECO:0000256" key="1">
    <source>
        <dbReference type="ARBA" id="ARBA00022737"/>
    </source>
</evidence>
<evidence type="ECO:0000259" key="3">
    <source>
        <dbReference type="PROSITE" id="PS51671"/>
    </source>
</evidence>
<dbReference type="SUPFAM" id="SSF55021">
    <property type="entry name" value="ACT-like"/>
    <property type="match status" value="1"/>
</dbReference>
<dbReference type="CDD" id="cd04926">
    <property type="entry name" value="ACT_ACR_4"/>
    <property type="match status" value="1"/>
</dbReference>
<dbReference type="GO" id="GO:0016597">
    <property type="term" value="F:amino acid binding"/>
    <property type="evidence" value="ECO:0007669"/>
    <property type="project" value="UniProtKB-UniRule"/>
</dbReference>
<organism evidence="4 5">
    <name type="scientific">Ensete ventricosum</name>
    <name type="common">Abyssinian banana</name>
    <name type="synonym">Musa ensete</name>
    <dbReference type="NCBI Taxonomy" id="4639"/>
    <lineage>
        <taxon>Eukaryota</taxon>
        <taxon>Viridiplantae</taxon>
        <taxon>Streptophyta</taxon>
        <taxon>Embryophyta</taxon>
        <taxon>Tracheophyta</taxon>
        <taxon>Spermatophyta</taxon>
        <taxon>Magnoliopsida</taxon>
        <taxon>Liliopsida</taxon>
        <taxon>Zingiberales</taxon>
        <taxon>Musaceae</taxon>
        <taxon>Ensete</taxon>
    </lineage>
</organism>
<name>A0A426YZ23_ENSVE</name>
<feature type="domain" description="ACT" evidence="3">
    <location>
        <begin position="170"/>
        <end position="249"/>
    </location>
</feature>
<dbReference type="Pfam" id="PF01842">
    <property type="entry name" value="ACT"/>
    <property type="match status" value="1"/>
</dbReference>
<dbReference type="InterPro" id="IPR045865">
    <property type="entry name" value="ACT-like_dom_sf"/>
</dbReference>
<accession>A0A426YZ23</accession>
<comment type="caution">
    <text evidence="4">The sequence shown here is derived from an EMBL/GenBank/DDBJ whole genome shotgun (WGS) entry which is preliminary data.</text>
</comment>
<gene>
    <name evidence="4" type="ORF">B296_00045063</name>
</gene>
<dbReference type="Proteomes" id="UP000287651">
    <property type="component" value="Unassembled WGS sequence"/>
</dbReference>
<evidence type="ECO:0000256" key="2">
    <source>
        <dbReference type="RuleBase" id="RU369043"/>
    </source>
</evidence>
<proteinExistence type="predicted"/>
<dbReference type="PROSITE" id="PS51671">
    <property type="entry name" value="ACT"/>
    <property type="match status" value="1"/>
</dbReference>
<keyword evidence="1 2" id="KW-0677">Repeat</keyword>
<dbReference type="PANTHER" id="PTHR31096">
    <property type="entry name" value="ACT DOMAIN-CONTAINING PROTEIN ACR4-RELATED"/>
    <property type="match status" value="1"/>
</dbReference>
<sequence>MQMSDKGTGSAIADLEKLSRIKKLLYNVLKGSNKSREARTAVSMGATHTERRLHQMMFDDRDYERSSEDNGNVCHRPKVTVVNWFDKDYSMVTIRCKDRPKLLFDTVCTLTDMQYVVFHGNVDAEGPEAYQGFLYHASALITSNDPFVSYFKCQHRLSLMYGTNGCQGLKLELCTSDRMGLLSDVTRIFRENGLTVTRAEVTTKGDRVFNIFYVRDAAGNSVDPKTIDDIRAEIGQTVLQVKGHSDHLKSPQESRARFLLGSLFKSRSLYNLGLIRSYT</sequence>
<protein>
    <recommendedName>
        <fullName evidence="2">ACT domain-containing protein ACR</fullName>
    </recommendedName>
    <alternativeName>
        <fullName evidence="2">Protein ACT DOMAIN REPEATS</fullName>
    </alternativeName>
</protein>